<dbReference type="OrthoDB" id="8828485at2"/>
<reference evidence="7 8" key="1">
    <citation type="submission" date="2015-07" db="EMBL/GenBank/DDBJ databases">
        <authorList>
            <person name="Noorani M."/>
        </authorList>
    </citation>
    <scope>NUCLEOTIDE SEQUENCE [LARGE SCALE GENOMIC DNA]</scope>
    <source>
        <strain evidence="7 8">CECT 5088</strain>
    </source>
</reference>
<proteinExistence type="predicted"/>
<dbReference type="PANTHER" id="PTHR21248:SF12">
    <property type="entry name" value="CARDIOLIPIN SYNTHASE C"/>
    <property type="match status" value="1"/>
</dbReference>
<dbReference type="PANTHER" id="PTHR21248">
    <property type="entry name" value="CARDIOLIPIN SYNTHASE"/>
    <property type="match status" value="1"/>
</dbReference>
<accession>A0A0M6XWW5</accession>
<evidence type="ECO:0000313" key="8">
    <source>
        <dbReference type="Proteomes" id="UP000048908"/>
    </source>
</evidence>
<name>A0A0M6XWW5_9RHOB</name>
<dbReference type="SMART" id="SM00155">
    <property type="entry name" value="PLDc"/>
    <property type="match status" value="2"/>
</dbReference>
<dbReference type="GO" id="GO:0030572">
    <property type="term" value="F:phosphatidyltransferase activity"/>
    <property type="evidence" value="ECO:0007669"/>
    <property type="project" value="UniProtKB-ARBA"/>
</dbReference>
<dbReference type="Pfam" id="PF13091">
    <property type="entry name" value="PLDc_2"/>
    <property type="match status" value="1"/>
</dbReference>
<dbReference type="CDD" id="cd09105">
    <property type="entry name" value="PLDc_vPLD1_2_like_2"/>
    <property type="match status" value="1"/>
</dbReference>
<dbReference type="AlphaFoldDB" id="A0A0M6XWW5"/>
<evidence type="ECO:0000259" key="6">
    <source>
        <dbReference type="PROSITE" id="PS50035"/>
    </source>
</evidence>
<keyword evidence="8" id="KW-1185">Reference proteome</keyword>
<dbReference type="Gene3D" id="3.30.870.10">
    <property type="entry name" value="Endonuclease Chain A"/>
    <property type="match status" value="2"/>
</dbReference>
<keyword evidence="4" id="KW-0964">Secreted</keyword>
<dbReference type="InterPro" id="IPR025202">
    <property type="entry name" value="PLD-like_dom"/>
</dbReference>
<feature type="domain" description="PLD phosphodiesterase" evidence="6">
    <location>
        <begin position="196"/>
        <end position="223"/>
    </location>
</feature>
<dbReference type="PROSITE" id="PS50035">
    <property type="entry name" value="PLD"/>
    <property type="match status" value="2"/>
</dbReference>
<evidence type="ECO:0000256" key="1">
    <source>
        <dbReference type="ARBA" id="ARBA00003145"/>
    </source>
</evidence>
<protein>
    <recommendedName>
        <fullName evidence="3">Phospholipase D</fullName>
    </recommendedName>
    <alternativeName>
        <fullName evidence="5">Choline phosphatase</fullName>
    </alternativeName>
</protein>
<dbReference type="Pfam" id="PF00614">
    <property type="entry name" value="PLDc"/>
    <property type="match status" value="1"/>
</dbReference>
<dbReference type="EMBL" id="CXPG01000025">
    <property type="protein sequence ID" value="CTQ34771.1"/>
    <property type="molecule type" value="Genomic_DNA"/>
</dbReference>
<dbReference type="GO" id="GO:0032049">
    <property type="term" value="P:cardiolipin biosynthetic process"/>
    <property type="evidence" value="ECO:0007669"/>
    <property type="project" value="UniProtKB-ARBA"/>
</dbReference>
<evidence type="ECO:0000256" key="4">
    <source>
        <dbReference type="ARBA" id="ARBA00022525"/>
    </source>
</evidence>
<dbReference type="STRING" id="282197.SAMN04488517_11170"/>
<evidence type="ECO:0000256" key="5">
    <source>
        <dbReference type="ARBA" id="ARBA00029594"/>
    </source>
</evidence>
<dbReference type="Proteomes" id="UP000048908">
    <property type="component" value="Unassembled WGS sequence"/>
</dbReference>
<dbReference type="InterPro" id="IPR001736">
    <property type="entry name" value="PLipase_D/transphosphatidylase"/>
</dbReference>
<gene>
    <name evidence="7" type="ORF">JAN5088_03567</name>
</gene>
<dbReference type="SUPFAM" id="SSF56024">
    <property type="entry name" value="Phospholipase D/nuclease"/>
    <property type="match status" value="2"/>
</dbReference>
<evidence type="ECO:0000256" key="3">
    <source>
        <dbReference type="ARBA" id="ARBA00018392"/>
    </source>
</evidence>
<evidence type="ECO:0000256" key="2">
    <source>
        <dbReference type="ARBA" id="ARBA00004613"/>
    </source>
</evidence>
<comment type="function">
    <text evidence="1">Could be a virulence factor.</text>
</comment>
<dbReference type="RefSeq" id="WP_055684134.1">
    <property type="nucleotide sequence ID" value="NZ_CXPG01000025.1"/>
</dbReference>
<comment type="subcellular location">
    <subcellularLocation>
        <location evidence="2">Secreted</location>
    </subcellularLocation>
</comment>
<organism evidence="7 8">
    <name type="scientific">Jannaschia rubra</name>
    <dbReference type="NCBI Taxonomy" id="282197"/>
    <lineage>
        <taxon>Bacteria</taxon>
        <taxon>Pseudomonadati</taxon>
        <taxon>Pseudomonadota</taxon>
        <taxon>Alphaproteobacteria</taxon>
        <taxon>Rhodobacterales</taxon>
        <taxon>Roseobacteraceae</taxon>
        <taxon>Jannaschia</taxon>
    </lineage>
</organism>
<evidence type="ECO:0000313" key="7">
    <source>
        <dbReference type="EMBL" id="CTQ34771.1"/>
    </source>
</evidence>
<sequence>MAPHDVRPDPRPDDGIEEAEILLTASEAFPAFERMFLGARERIVLGFRIFDPRTRLHSPEARAVGEDWFDLVAHTLRRGVALTMVLSDFDAVVRPDYHQRATRCLRLLIAAGEVSGRMDLLSVHTSLHPARTGLLPSVILWPRARGLLLGTVSTINKLPQIARGRRLRELPALMPLFAVKDDRTVSLRQMAMPRLVPVTHHQKIAVADGEVLYVGGLDLNDRRWDTPDHDRPGSETWHDAQLLVRGPVALSAEAHLRSFEAVTHGAEPPPAPGLLRTVSRKRTRGAVFLSPMPVLTEIAAMHEAQADAAERLIYLESQFFRDTKFARHLARAARRNPRLGMVLILPAAPEDVAFDDNSGSDARYGEYLQARAVRIVRRAFGDRLFIGSPAQPRSVPENGRATLYGAPLVYLHAKVSIFDGARAIVSSANLNGRSFRWDTEAGVMLTDPEKAGRLAFRCAAHWLAGPVEPAFTDPASAVQAWRTRARANAARRPEDREGFILPYTSAPARRFGHSIPGIPEEMV</sequence>
<feature type="domain" description="PLD phosphodiesterase" evidence="6">
    <location>
        <begin position="407"/>
        <end position="434"/>
    </location>
</feature>
<dbReference type="GO" id="GO:0005576">
    <property type="term" value="C:extracellular region"/>
    <property type="evidence" value="ECO:0007669"/>
    <property type="project" value="UniProtKB-SubCell"/>
</dbReference>